<dbReference type="PROSITE" id="PS51318">
    <property type="entry name" value="TAT"/>
    <property type="match status" value="1"/>
</dbReference>
<gene>
    <name evidence="3" type="ORF">H9K76_20775</name>
</gene>
<evidence type="ECO:0000313" key="3">
    <source>
        <dbReference type="EMBL" id="QNN56900.1"/>
    </source>
</evidence>
<evidence type="ECO:0000256" key="1">
    <source>
        <dbReference type="ARBA" id="ARBA00006987"/>
    </source>
</evidence>
<dbReference type="CDD" id="cd07012">
    <property type="entry name" value="PBP2_Bug_TTT"/>
    <property type="match status" value="1"/>
</dbReference>
<dbReference type="Gene3D" id="3.40.190.10">
    <property type="entry name" value="Periplasmic binding protein-like II"/>
    <property type="match status" value="1"/>
</dbReference>
<dbReference type="InterPro" id="IPR042100">
    <property type="entry name" value="Bug_dom1"/>
</dbReference>
<dbReference type="KEGG" id="drg:H9K76_20775"/>
<dbReference type="InterPro" id="IPR006311">
    <property type="entry name" value="TAT_signal"/>
</dbReference>
<dbReference type="PIRSF" id="PIRSF017082">
    <property type="entry name" value="YflP"/>
    <property type="match status" value="1"/>
</dbReference>
<dbReference type="Proteomes" id="UP000515811">
    <property type="component" value="Chromosome"/>
</dbReference>
<feature type="signal peptide" evidence="2">
    <location>
        <begin position="1"/>
        <end position="34"/>
    </location>
</feature>
<reference evidence="3 4" key="1">
    <citation type="submission" date="2020-08" db="EMBL/GenBank/DDBJ databases">
        <title>Genome sequence of Diaphorobacter ruginosibacter DSM 27467T.</title>
        <authorList>
            <person name="Hyun D.-W."/>
            <person name="Bae J.-W."/>
        </authorList>
    </citation>
    <scope>NUCLEOTIDE SEQUENCE [LARGE SCALE GENOMIC DNA]</scope>
    <source>
        <strain evidence="3 4">DSM 27467</strain>
    </source>
</reference>
<keyword evidence="2" id="KW-0732">Signal</keyword>
<sequence>MQQRHNRRRVLRLALTSCLLPALGMTTALNGAMAQSLDWPRKSIKVVVPYPPGGTADIMGRLVALKLGKAFPKISVYVENVSGGATVPGALSVMRDAPDGHTLLLASDNTLNINHWLLKNPRYDGDKDFTPVTVLNTYPHWLIVNANGPYKTFDDLVKAMRAKPGKLSISVNTVGGAAYLALDSWRRENGLDFEIVPYRGSAPAVTDLIGGVIDGHVDVVGSSIAHARSGRVAPLVIMRSKGVKEFPNAITQNESDPKALTVQSNQSVVVRSGTPQAIVDRLYEILKTSSAEEDYLKTIDTLSIESVLTEPAKAKAFLLQETRRYGVLVEKSGLEKQ</sequence>
<feature type="chain" id="PRO_5028955275" evidence="2">
    <location>
        <begin position="35"/>
        <end position="337"/>
    </location>
</feature>
<dbReference type="PANTHER" id="PTHR42928:SF5">
    <property type="entry name" value="BLR1237 PROTEIN"/>
    <property type="match status" value="1"/>
</dbReference>
<dbReference type="SUPFAM" id="SSF53850">
    <property type="entry name" value="Periplasmic binding protein-like II"/>
    <property type="match status" value="1"/>
</dbReference>
<dbReference type="InterPro" id="IPR005064">
    <property type="entry name" value="BUG"/>
</dbReference>
<dbReference type="EMBL" id="CP060714">
    <property type="protein sequence ID" value="QNN56900.1"/>
    <property type="molecule type" value="Genomic_DNA"/>
</dbReference>
<evidence type="ECO:0000313" key="4">
    <source>
        <dbReference type="Proteomes" id="UP000515811"/>
    </source>
</evidence>
<comment type="similarity">
    <text evidence="1">Belongs to the UPF0065 (bug) family.</text>
</comment>
<organism evidence="3 4">
    <name type="scientific">Diaphorobacter ruginosibacter</name>
    <dbReference type="NCBI Taxonomy" id="1715720"/>
    <lineage>
        <taxon>Bacteria</taxon>
        <taxon>Pseudomonadati</taxon>
        <taxon>Pseudomonadota</taxon>
        <taxon>Betaproteobacteria</taxon>
        <taxon>Burkholderiales</taxon>
        <taxon>Comamonadaceae</taxon>
        <taxon>Diaphorobacter</taxon>
    </lineage>
</organism>
<dbReference type="PANTHER" id="PTHR42928">
    <property type="entry name" value="TRICARBOXYLATE-BINDING PROTEIN"/>
    <property type="match status" value="1"/>
</dbReference>
<keyword evidence="4" id="KW-1185">Reference proteome</keyword>
<proteinExistence type="inferred from homology"/>
<dbReference type="Gene3D" id="3.40.190.150">
    <property type="entry name" value="Bordetella uptake gene, domain 1"/>
    <property type="match status" value="1"/>
</dbReference>
<dbReference type="Pfam" id="PF03401">
    <property type="entry name" value="TctC"/>
    <property type="match status" value="1"/>
</dbReference>
<name>A0A7G9RMS5_9BURK</name>
<dbReference type="RefSeq" id="WP_187597166.1">
    <property type="nucleotide sequence ID" value="NZ_CP060714.1"/>
</dbReference>
<protein>
    <submittedName>
        <fullName evidence="3">Tripartite tricarboxylate transporter substrate binding protein</fullName>
    </submittedName>
</protein>
<dbReference type="AlphaFoldDB" id="A0A7G9RMS5"/>
<evidence type="ECO:0000256" key="2">
    <source>
        <dbReference type="SAM" id="SignalP"/>
    </source>
</evidence>
<accession>A0A7G9RMS5</accession>